<evidence type="ECO:0000259" key="9">
    <source>
        <dbReference type="Pfam" id="PF07885"/>
    </source>
</evidence>
<evidence type="ECO:0000256" key="3">
    <source>
        <dbReference type="ARBA" id="ARBA00022692"/>
    </source>
</evidence>
<feature type="transmembrane region" description="Helical" evidence="8">
    <location>
        <begin position="12"/>
        <end position="33"/>
    </location>
</feature>
<organism evidence="10 11">
    <name type="scientific">Lacticaseibacillus saniviri JCM 17471 = DSM 24301</name>
    <dbReference type="NCBI Taxonomy" id="1293598"/>
    <lineage>
        <taxon>Bacteria</taxon>
        <taxon>Bacillati</taxon>
        <taxon>Bacillota</taxon>
        <taxon>Bacilli</taxon>
        <taxon>Lactobacillales</taxon>
        <taxon>Lactobacillaceae</taxon>
        <taxon>Lacticaseibacillus</taxon>
    </lineage>
</organism>
<feature type="transmembrane region" description="Helical" evidence="8">
    <location>
        <begin position="185"/>
        <end position="210"/>
    </location>
</feature>
<evidence type="ECO:0000256" key="7">
    <source>
        <dbReference type="ARBA" id="ARBA00023303"/>
    </source>
</evidence>
<dbReference type="PANTHER" id="PTHR11537">
    <property type="entry name" value="VOLTAGE-GATED POTASSIUM CHANNEL"/>
    <property type="match status" value="1"/>
</dbReference>
<dbReference type="GO" id="GO:0005249">
    <property type="term" value="F:voltage-gated potassium channel activity"/>
    <property type="evidence" value="ECO:0007669"/>
    <property type="project" value="InterPro"/>
</dbReference>
<dbReference type="PRINTS" id="PR01333">
    <property type="entry name" value="2POREKCHANEL"/>
</dbReference>
<evidence type="ECO:0000313" key="11">
    <source>
        <dbReference type="Proteomes" id="UP000050969"/>
    </source>
</evidence>
<sequence length="252" mass="28445">MKRHLPKLTRYYNVVFALLAIISIALVILDYLNKISLAKAPYAEIDFGILIIFAVDYFTRFFRASNKWTFFTHNLLDLLAIIPFSAMFAFFRFGRAFRLVRLTKLLRLTHLVGIISIFQKKADKILHKGGLIYYLWLSAVLILVSAAVYSLTENVGYADALWWAVVTATTVGYGDISPHTVLGRIAAVVLMVNGIGIISALTSAITTYLADDTTTTSPIGIADELRKLKQLENDHILSHDEFIQQKQRLLHH</sequence>
<dbReference type="PANTHER" id="PTHR11537:SF254">
    <property type="entry name" value="POTASSIUM VOLTAGE-GATED CHANNEL PROTEIN SHAB"/>
    <property type="match status" value="1"/>
</dbReference>
<dbReference type="EMBL" id="JQCE01000005">
    <property type="protein sequence ID" value="KRO18156.1"/>
    <property type="molecule type" value="Genomic_DNA"/>
</dbReference>
<dbReference type="Gene3D" id="1.10.287.70">
    <property type="match status" value="1"/>
</dbReference>
<evidence type="ECO:0000256" key="1">
    <source>
        <dbReference type="ARBA" id="ARBA00004141"/>
    </source>
</evidence>
<evidence type="ECO:0000313" key="10">
    <source>
        <dbReference type="EMBL" id="KRO18156.1"/>
    </source>
</evidence>
<keyword evidence="7" id="KW-0407">Ion channel</keyword>
<dbReference type="SUPFAM" id="SSF81324">
    <property type="entry name" value="Voltage-gated potassium channels"/>
    <property type="match status" value="1"/>
</dbReference>
<dbReference type="InterPro" id="IPR003280">
    <property type="entry name" value="2pore_dom_K_chnl"/>
</dbReference>
<evidence type="ECO:0000256" key="6">
    <source>
        <dbReference type="ARBA" id="ARBA00023136"/>
    </source>
</evidence>
<feature type="transmembrane region" description="Helical" evidence="8">
    <location>
        <begin position="155"/>
        <end position="173"/>
    </location>
</feature>
<keyword evidence="3 8" id="KW-0812">Transmembrane</keyword>
<feature type="transmembrane region" description="Helical" evidence="8">
    <location>
        <begin position="130"/>
        <end position="149"/>
    </location>
</feature>
<keyword evidence="11" id="KW-1185">Reference proteome</keyword>
<dbReference type="InterPro" id="IPR027359">
    <property type="entry name" value="Volt_channel_dom_sf"/>
</dbReference>
<dbReference type="STRING" id="1293598.IV56_GL001284"/>
<keyword evidence="2" id="KW-0813">Transport</keyword>
<comment type="caution">
    <text evidence="10">The sequence shown here is derived from an EMBL/GenBank/DDBJ whole genome shotgun (WGS) entry which is preliminary data.</text>
</comment>
<dbReference type="Proteomes" id="UP000050969">
    <property type="component" value="Unassembled WGS sequence"/>
</dbReference>
<protein>
    <submittedName>
        <fullName evidence="10">Potassium ion channel protein</fullName>
    </submittedName>
</protein>
<comment type="subcellular location">
    <subcellularLocation>
        <location evidence="1">Membrane</location>
        <topology evidence="1">Multi-pass membrane protein</topology>
    </subcellularLocation>
</comment>
<accession>A0A0R2MZ73</accession>
<gene>
    <name evidence="10" type="ORF">IV56_GL001284</name>
</gene>
<evidence type="ECO:0000256" key="4">
    <source>
        <dbReference type="ARBA" id="ARBA00022989"/>
    </source>
</evidence>
<dbReference type="InterPro" id="IPR013099">
    <property type="entry name" value="K_chnl_dom"/>
</dbReference>
<dbReference type="GO" id="GO:0001508">
    <property type="term" value="P:action potential"/>
    <property type="evidence" value="ECO:0007669"/>
    <property type="project" value="TreeGrafter"/>
</dbReference>
<keyword evidence="6 8" id="KW-0472">Membrane</keyword>
<dbReference type="GO" id="GO:0008076">
    <property type="term" value="C:voltage-gated potassium channel complex"/>
    <property type="evidence" value="ECO:0007669"/>
    <property type="project" value="InterPro"/>
</dbReference>
<feature type="transmembrane region" description="Helical" evidence="8">
    <location>
        <begin position="74"/>
        <end position="93"/>
    </location>
</feature>
<evidence type="ECO:0000256" key="8">
    <source>
        <dbReference type="SAM" id="Phobius"/>
    </source>
</evidence>
<dbReference type="RefSeq" id="WP_225426388.1">
    <property type="nucleotide sequence ID" value="NZ_JQCE01000005.1"/>
</dbReference>
<feature type="domain" description="Potassium channel" evidence="9">
    <location>
        <begin position="140"/>
        <end position="209"/>
    </location>
</feature>
<dbReference type="PRINTS" id="PR00169">
    <property type="entry name" value="KCHANNEL"/>
</dbReference>
<dbReference type="Gene3D" id="1.20.120.350">
    <property type="entry name" value="Voltage-gated potassium channels. Chain C"/>
    <property type="match status" value="1"/>
</dbReference>
<evidence type="ECO:0000256" key="5">
    <source>
        <dbReference type="ARBA" id="ARBA00023065"/>
    </source>
</evidence>
<dbReference type="AlphaFoldDB" id="A0A0R2MZ73"/>
<dbReference type="PATRIC" id="fig|1293598.4.peg.1348"/>
<name>A0A0R2MZ73_9LACO</name>
<reference evidence="10 11" key="1">
    <citation type="journal article" date="2015" name="Genome Announc.">
        <title>Expanding the biotechnology potential of lactobacilli through comparative genomics of 213 strains and associated genera.</title>
        <authorList>
            <person name="Sun Z."/>
            <person name="Harris H.M."/>
            <person name="McCann A."/>
            <person name="Guo C."/>
            <person name="Argimon S."/>
            <person name="Zhang W."/>
            <person name="Yang X."/>
            <person name="Jeffery I.B."/>
            <person name="Cooney J.C."/>
            <person name="Kagawa T.F."/>
            <person name="Liu W."/>
            <person name="Song Y."/>
            <person name="Salvetti E."/>
            <person name="Wrobel A."/>
            <person name="Rasinkangas P."/>
            <person name="Parkhill J."/>
            <person name="Rea M.C."/>
            <person name="O'Sullivan O."/>
            <person name="Ritari J."/>
            <person name="Douillard F.P."/>
            <person name="Paul Ross R."/>
            <person name="Yang R."/>
            <person name="Briner A.E."/>
            <person name="Felis G.E."/>
            <person name="de Vos W.M."/>
            <person name="Barrangou R."/>
            <person name="Klaenhammer T.R."/>
            <person name="Caufield P.W."/>
            <person name="Cui Y."/>
            <person name="Zhang H."/>
            <person name="O'Toole P.W."/>
        </authorList>
    </citation>
    <scope>NUCLEOTIDE SEQUENCE [LARGE SCALE GENOMIC DNA]</scope>
    <source>
        <strain evidence="10 11">DSM 24301</strain>
    </source>
</reference>
<evidence type="ECO:0000256" key="2">
    <source>
        <dbReference type="ARBA" id="ARBA00022448"/>
    </source>
</evidence>
<dbReference type="InterPro" id="IPR028325">
    <property type="entry name" value="VG_K_chnl"/>
</dbReference>
<dbReference type="Pfam" id="PF07885">
    <property type="entry name" value="Ion_trans_2"/>
    <property type="match status" value="1"/>
</dbReference>
<keyword evidence="5" id="KW-0406">Ion transport</keyword>
<keyword evidence="4 8" id="KW-1133">Transmembrane helix</keyword>
<proteinExistence type="predicted"/>